<dbReference type="STRING" id="1409788.NC99_19610"/>
<dbReference type="OrthoDB" id="9972406at2"/>
<organism evidence="1 2">
    <name type="scientific">Sunxiuqinia dokdonensis</name>
    <dbReference type="NCBI Taxonomy" id="1409788"/>
    <lineage>
        <taxon>Bacteria</taxon>
        <taxon>Pseudomonadati</taxon>
        <taxon>Bacteroidota</taxon>
        <taxon>Bacteroidia</taxon>
        <taxon>Marinilabiliales</taxon>
        <taxon>Prolixibacteraceae</taxon>
        <taxon>Sunxiuqinia</taxon>
    </lineage>
</organism>
<accession>A0A0L8V9I6</accession>
<dbReference type="AlphaFoldDB" id="A0A0L8V9I6"/>
<evidence type="ECO:0000313" key="1">
    <source>
        <dbReference type="EMBL" id="KOH45099.1"/>
    </source>
</evidence>
<gene>
    <name evidence="1" type="ORF">NC99_19610</name>
</gene>
<dbReference type="EMBL" id="LGIA01000148">
    <property type="protein sequence ID" value="KOH45099.1"/>
    <property type="molecule type" value="Genomic_DNA"/>
</dbReference>
<dbReference type="Proteomes" id="UP000036958">
    <property type="component" value="Unassembled WGS sequence"/>
</dbReference>
<protein>
    <submittedName>
        <fullName evidence="1">Uncharacterized protein</fullName>
    </submittedName>
</protein>
<reference evidence="2" key="1">
    <citation type="submission" date="2015-07" db="EMBL/GenBank/DDBJ databases">
        <title>Genome sequencing of Sunxiuqinia dokdonensis strain SK.</title>
        <authorList>
            <person name="Ahn S."/>
            <person name="Kim B.-C."/>
        </authorList>
    </citation>
    <scope>NUCLEOTIDE SEQUENCE [LARGE SCALE GENOMIC DNA]</scope>
    <source>
        <strain evidence="2">SK</strain>
    </source>
</reference>
<proteinExistence type="predicted"/>
<evidence type="ECO:0000313" key="2">
    <source>
        <dbReference type="Proteomes" id="UP000036958"/>
    </source>
</evidence>
<comment type="caution">
    <text evidence="1">The sequence shown here is derived from an EMBL/GenBank/DDBJ whole genome shotgun (WGS) entry which is preliminary data.</text>
</comment>
<dbReference type="RefSeq" id="WP_053182546.1">
    <property type="nucleotide sequence ID" value="NZ_LGIA01000148.1"/>
</dbReference>
<sequence length="87" mass="9671">MKLIILTSSIFYLLGLKLTHQVELEQPFATDSVIITAPVEQIEIPEPEAAPKEEAPVIDDKPDTIQSSRSNSIIAPWFPMIEELDPA</sequence>
<name>A0A0L8V9I6_9BACT</name>
<keyword evidence="2" id="KW-1185">Reference proteome</keyword>